<evidence type="ECO:0000313" key="2">
    <source>
        <dbReference type="Proteomes" id="UP000070133"/>
    </source>
</evidence>
<dbReference type="EMBL" id="LFZN01000004">
    <property type="protein sequence ID" value="KXT06764.1"/>
    <property type="molecule type" value="Genomic_DNA"/>
</dbReference>
<protein>
    <submittedName>
        <fullName evidence="1">Uncharacterized protein</fullName>
    </submittedName>
</protein>
<sequence>MNPTDLDSRKIPSTALERILPGVVVATKASEHIHGIVSKWLDEHTTARGLNEWQESILASLSDNGPRHLASLTLAVSFMVSAGFVEATTLDHIWSIIQEAITDPTMAGADYTPSRSAQGFLSLPLCSIIKNGNIDVLFRLHVWMPDGQRGKREVAIHSHQAFAQSWTLHGEGTDVLYDVKPVNDYEEATHCAYAIGWNDGTSQSTKYATHQLSSTVVNTGKFMQAEHKASTPHSRGETYSVPAATYHTTVVQPQELHATLFFFDASRGFVKDAGVLGPKDWTENTQFRDAAGMTPSDLVDVLSRARASKPEFLQACPPRRRIDSLRKDASHVLQVTDASMR</sequence>
<dbReference type="Proteomes" id="UP000070133">
    <property type="component" value="Unassembled WGS sequence"/>
</dbReference>
<evidence type="ECO:0000313" key="1">
    <source>
        <dbReference type="EMBL" id="KXT06764.1"/>
    </source>
</evidence>
<name>A0A139HWC0_9PEZI</name>
<dbReference type="OrthoDB" id="423576at2759"/>
<accession>A0A139HWC0</accession>
<comment type="caution">
    <text evidence="1">The sequence shown here is derived from an EMBL/GenBank/DDBJ whole genome shotgun (WGS) entry which is preliminary data.</text>
</comment>
<gene>
    <name evidence="1" type="ORF">AC578_7304</name>
</gene>
<proteinExistence type="predicted"/>
<reference evidence="1 2" key="1">
    <citation type="submission" date="2015-07" db="EMBL/GenBank/DDBJ databases">
        <title>Comparative genomics of the Sigatoka disease complex on banana suggests a link between parallel evolutionary changes in Pseudocercospora fijiensis and Pseudocercospora eumusae and increased virulence on the banana host.</title>
        <authorList>
            <person name="Chang T.-C."/>
            <person name="Salvucci A."/>
            <person name="Crous P.W."/>
            <person name="Stergiopoulos I."/>
        </authorList>
    </citation>
    <scope>NUCLEOTIDE SEQUENCE [LARGE SCALE GENOMIC DNA]</scope>
    <source>
        <strain evidence="1 2">CBS 114824</strain>
    </source>
</reference>
<keyword evidence="2" id="KW-1185">Reference proteome</keyword>
<organism evidence="1 2">
    <name type="scientific">Pseudocercospora eumusae</name>
    <dbReference type="NCBI Taxonomy" id="321146"/>
    <lineage>
        <taxon>Eukaryota</taxon>
        <taxon>Fungi</taxon>
        <taxon>Dikarya</taxon>
        <taxon>Ascomycota</taxon>
        <taxon>Pezizomycotina</taxon>
        <taxon>Dothideomycetes</taxon>
        <taxon>Dothideomycetidae</taxon>
        <taxon>Mycosphaerellales</taxon>
        <taxon>Mycosphaerellaceae</taxon>
        <taxon>Pseudocercospora</taxon>
    </lineage>
</organism>
<dbReference type="AlphaFoldDB" id="A0A139HWC0"/>